<evidence type="ECO:0000313" key="5">
    <source>
        <dbReference type="Proteomes" id="UP000469185"/>
    </source>
</evidence>
<evidence type="ECO:0000259" key="3">
    <source>
        <dbReference type="Pfam" id="PF07995"/>
    </source>
</evidence>
<evidence type="ECO:0000313" key="4">
    <source>
        <dbReference type="EMBL" id="NED97332.1"/>
    </source>
</evidence>
<protein>
    <submittedName>
        <fullName evidence="4">PQQ-dependent sugar dehydrogenase</fullName>
    </submittedName>
</protein>
<feature type="compositionally biased region" description="Low complexity" evidence="1">
    <location>
        <begin position="56"/>
        <end position="65"/>
    </location>
</feature>
<dbReference type="InterPro" id="IPR011042">
    <property type="entry name" value="6-blade_b-propeller_TolB-like"/>
</dbReference>
<feature type="region of interest" description="Disordered" evidence="1">
    <location>
        <begin position="21"/>
        <end position="78"/>
    </location>
</feature>
<dbReference type="PROSITE" id="PS51257">
    <property type="entry name" value="PROKAR_LIPOPROTEIN"/>
    <property type="match status" value="1"/>
</dbReference>
<keyword evidence="5" id="KW-1185">Reference proteome</keyword>
<reference evidence="4 5" key="1">
    <citation type="submission" date="2020-02" db="EMBL/GenBank/DDBJ databases">
        <authorList>
            <person name="Li X.-J."/>
            <person name="Feng X.-M."/>
        </authorList>
    </citation>
    <scope>NUCLEOTIDE SEQUENCE [LARGE SCALE GENOMIC DNA]</scope>
    <source>
        <strain evidence="4 5">CGMCC 4.7225</strain>
    </source>
</reference>
<dbReference type="InterPro" id="IPR011041">
    <property type="entry name" value="Quinoprot_gluc/sorb_DH_b-prop"/>
</dbReference>
<proteinExistence type="predicted"/>
<name>A0A6N9YQS2_9ACTN</name>
<dbReference type="Proteomes" id="UP000469185">
    <property type="component" value="Unassembled WGS sequence"/>
</dbReference>
<dbReference type="EMBL" id="JAAGOB010000011">
    <property type="protein sequence ID" value="NED97332.1"/>
    <property type="molecule type" value="Genomic_DNA"/>
</dbReference>
<dbReference type="AlphaFoldDB" id="A0A6N9YQS2"/>
<dbReference type="InterPro" id="IPR012938">
    <property type="entry name" value="Glc/Sorbosone_DH"/>
</dbReference>
<gene>
    <name evidence="4" type="ORF">G1H11_18710</name>
</gene>
<dbReference type="PANTHER" id="PTHR19328">
    <property type="entry name" value="HEDGEHOG-INTERACTING PROTEIN"/>
    <property type="match status" value="1"/>
</dbReference>
<feature type="signal peptide" evidence="2">
    <location>
        <begin position="1"/>
        <end position="18"/>
    </location>
</feature>
<dbReference type="Pfam" id="PF07995">
    <property type="entry name" value="GSDH"/>
    <property type="match status" value="1"/>
</dbReference>
<feature type="domain" description="Glucose/Sorbosone dehydrogenase" evidence="3">
    <location>
        <begin position="86"/>
        <end position="376"/>
    </location>
</feature>
<feature type="chain" id="PRO_5038666653" evidence="2">
    <location>
        <begin position="19"/>
        <end position="392"/>
    </location>
</feature>
<comment type="caution">
    <text evidence="4">The sequence shown here is derived from an EMBL/GenBank/DDBJ whole genome shotgun (WGS) entry which is preliminary data.</text>
</comment>
<organism evidence="4 5">
    <name type="scientific">Phytoactinopolyspora alkaliphila</name>
    <dbReference type="NCBI Taxonomy" id="1783498"/>
    <lineage>
        <taxon>Bacteria</taxon>
        <taxon>Bacillati</taxon>
        <taxon>Actinomycetota</taxon>
        <taxon>Actinomycetes</taxon>
        <taxon>Jiangellales</taxon>
        <taxon>Jiangellaceae</taxon>
        <taxon>Phytoactinopolyspora</taxon>
    </lineage>
</organism>
<accession>A0A6N9YQS2</accession>
<evidence type="ECO:0000256" key="2">
    <source>
        <dbReference type="SAM" id="SignalP"/>
    </source>
</evidence>
<dbReference type="SUPFAM" id="SSF50952">
    <property type="entry name" value="Soluble quinoprotein glucose dehydrogenase"/>
    <property type="match status" value="1"/>
</dbReference>
<keyword evidence="2" id="KW-0732">Signal</keyword>
<dbReference type="Gene3D" id="2.120.10.30">
    <property type="entry name" value="TolB, C-terminal domain"/>
    <property type="match status" value="1"/>
</dbReference>
<evidence type="ECO:0000256" key="1">
    <source>
        <dbReference type="SAM" id="MobiDB-lite"/>
    </source>
</evidence>
<dbReference type="PANTHER" id="PTHR19328:SF13">
    <property type="entry name" value="HIPL1 PROTEIN"/>
    <property type="match status" value="1"/>
</dbReference>
<sequence>MKASRLIGFLAAAALVVAGCGNDDEPDAAPPTATDFPGAEPPGTGPPHTESPEPDSTTPHVTASPPSTPVPGPVEPTDVEELATGLDAPWSIAFLPDGDALVSQRDAGTVVHVSQDGEQTEVGEVPGVDGDVEGGLLGIAFDPESPETLYAYATMGSENQVVRTTYTDGEFGEFETVLDGIPASSRHNGGRIVFGPDGMLYVATGDAGDGSNSPDLDTLAGKILRVTPDGDIPGDNPLGDSPIYSYGHRNVQGLAFDDDAQLWASEFGDSTADELNLIEPGGDYGWPDVEGIAENDEYIDPELEWPVADASPSGLAYVAQTLFMASLRGSVLWQIPLSDGEVGDPEEFIGDYGRLRDAAVAPDGSLWVLTNNTDGRRDPNQGDDRILRITVE</sequence>